<keyword evidence="2" id="KW-1133">Transmembrane helix</keyword>
<feature type="domain" description="Fibronectin type-III" evidence="3">
    <location>
        <begin position="59"/>
        <end position="157"/>
    </location>
</feature>
<keyword evidence="1" id="KW-0677">Repeat</keyword>
<dbReference type="InterPro" id="IPR050964">
    <property type="entry name" value="Striated_Muscle_Regulatory"/>
</dbReference>
<name>A0A8S2DDN3_9BILA</name>
<dbReference type="SUPFAM" id="SSF48726">
    <property type="entry name" value="Immunoglobulin"/>
    <property type="match status" value="1"/>
</dbReference>
<evidence type="ECO:0000259" key="3">
    <source>
        <dbReference type="PROSITE" id="PS50853"/>
    </source>
</evidence>
<evidence type="ECO:0000313" key="5">
    <source>
        <dbReference type="EMBL" id="CAF3692781.1"/>
    </source>
</evidence>
<dbReference type="CDD" id="cd00063">
    <property type="entry name" value="FN3"/>
    <property type="match status" value="2"/>
</dbReference>
<dbReference type="Proteomes" id="UP000677228">
    <property type="component" value="Unassembled WGS sequence"/>
</dbReference>
<reference evidence="4" key="1">
    <citation type="submission" date="2021-02" db="EMBL/GenBank/DDBJ databases">
        <authorList>
            <person name="Nowell W R."/>
        </authorList>
    </citation>
    <scope>NUCLEOTIDE SEQUENCE</scope>
</reference>
<comment type="caution">
    <text evidence="4">The sequence shown here is derived from an EMBL/GenBank/DDBJ whole genome shotgun (WGS) entry which is preliminary data.</text>
</comment>
<evidence type="ECO:0000256" key="2">
    <source>
        <dbReference type="SAM" id="Phobius"/>
    </source>
</evidence>
<feature type="transmembrane region" description="Helical" evidence="2">
    <location>
        <begin position="283"/>
        <end position="307"/>
    </location>
</feature>
<keyword evidence="2" id="KW-0472">Membrane</keyword>
<dbReference type="PANTHER" id="PTHR13817:SF166">
    <property type="entry name" value="NEURONAL IGCAM-RELATED"/>
    <property type="match status" value="1"/>
</dbReference>
<dbReference type="SUPFAM" id="SSF49265">
    <property type="entry name" value="Fibronectin type III"/>
    <property type="match status" value="1"/>
</dbReference>
<protein>
    <recommendedName>
        <fullName evidence="3">Fibronectin type-III domain-containing protein</fullName>
    </recommendedName>
</protein>
<dbReference type="InterPro" id="IPR013783">
    <property type="entry name" value="Ig-like_fold"/>
</dbReference>
<evidence type="ECO:0000313" key="4">
    <source>
        <dbReference type="EMBL" id="CAF0914190.1"/>
    </source>
</evidence>
<dbReference type="AlphaFoldDB" id="A0A8S2DDN3"/>
<dbReference type="PROSITE" id="PS50853">
    <property type="entry name" value="FN3"/>
    <property type="match status" value="2"/>
</dbReference>
<dbReference type="EMBL" id="CAJNOK010003777">
    <property type="protein sequence ID" value="CAF0914190.1"/>
    <property type="molecule type" value="Genomic_DNA"/>
</dbReference>
<proteinExistence type="predicted"/>
<feature type="domain" description="Fibronectin type-III" evidence="3">
    <location>
        <begin position="178"/>
        <end position="274"/>
    </location>
</feature>
<sequence length="530" mass="60183">MLTSPDPEQSAIEITNESNLTLNYIQKFDYGLYTCQASNEYTRANATTLIIVEHTTPQAPLNFHANSSSSSSIELSWEPGYDGGLPQHFIVWYRKISTGINKKLDEWKQIRVLPNNISHFTIFDLNINNDYNVAVVGENKYGLGTFSSILNVKMNSGNSVGYLYHNSSDKAPIYRPRPPNNIRLEVVGRNLLVSWNHPLFSAFPKIIYYVVQIRSLILIDNQQQETVVINYPQHTYLFKNIKHDASYVVQVLAYSEHAYSPLIESKITIEFNRLSFYSSSNRLLLSLLCILIILTMTSLCTCLFCLLRYYLRKKSYFTNIPCESESVCSCLPRFRYRLQKHAFENDRYHASLLKSSDLISSSPIATKGYHHTNGHITASDYHSQQPFSKEDFSPASSLTTNGISLAKILTIPRCRDVSQSNSTPELTRGFISNDNPRIVVSPELTLTKNEIKPTNLSSFFQPITTTTTNNRPLEVVPEDDDGQQSTSLTLARNQFNPLYSTTTTARSIQQPSPKLITFDSNSLKRRSLQE</sequence>
<dbReference type="SMART" id="SM00060">
    <property type="entry name" value="FN3"/>
    <property type="match status" value="2"/>
</dbReference>
<dbReference type="InterPro" id="IPR036116">
    <property type="entry name" value="FN3_sf"/>
</dbReference>
<dbReference type="Proteomes" id="UP000682733">
    <property type="component" value="Unassembled WGS sequence"/>
</dbReference>
<dbReference type="PANTHER" id="PTHR13817">
    <property type="entry name" value="TITIN"/>
    <property type="match status" value="1"/>
</dbReference>
<accession>A0A8S2DDN3</accession>
<dbReference type="EMBL" id="CAJOBA010003778">
    <property type="protein sequence ID" value="CAF3692781.1"/>
    <property type="molecule type" value="Genomic_DNA"/>
</dbReference>
<evidence type="ECO:0000313" key="6">
    <source>
        <dbReference type="Proteomes" id="UP000677228"/>
    </source>
</evidence>
<dbReference type="InterPro" id="IPR036179">
    <property type="entry name" value="Ig-like_dom_sf"/>
</dbReference>
<dbReference type="InterPro" id="IPR003961">
    <property type="entry name" value="FN3_dom"/>
</dbReference>
<organism evidence="4 6">
    <name type="scientific">Didymodactylos carnosus</name>
    <dbReference type="NCBI Taxonomy" id="1234261"/>
    <lineage>
        <taxon>Eukaryota</taxon>
        <taxon>Metazoa</taxon>
        <taxon>Spiralia</taxon>
        <taxon>Gnathifera</taxon>
        <taxon>Rotifera</taxon>
        <taxon>Eurotatoria</taxon>
        <taxon>Bdelloidea</taxon>
        <taxon>Philodinida</taxon>
        <taxon>Philodinidae</taxon>
        <taxon>Didymodactylos</taxon>
    </lineage>
</organism>
<gene>
    <name evidence="4" type="ORF">OVA965_LOCUS10281</name>
    <name evidence="5" type="ORF">TMI583_LOCUS10277</name>
</gene>
<dbReference type="Gene3D" id="2.60.40.10">
    <property type="entry name" value="Immunoglobulins"/>
    <property type="match status" value="3"/>
</dbReference>
<dbReference type="Pfam" id="PF00041">
    <property type="entry name" value="fn3"/>
    <property type="match status" value="2"/>
</dbReference>
<evidence type="ECO:0000256" key="1">
    <source>
        <dbReference type="ARBA" id="ARBA00022737"/>
    </source>
</evidence>
<keyword evidence="2" id="KW-0812">Transmembrane</keyword>